<gene>
    <name evidence="1" type="ORF">IV56_GL000349</name>
</gene>
<dbReference type="AlphaFoldDB" id="A0A0R2MYR5"/>
<dbReference type="PATRIC" id="fig|1293598.4.peg.377"/>
<dbReference type="Proteomes" id="UP000050969">
    <property type="component" value="Unassembled WGS sequence"/>
</dbReference>
<evidence type="ECO:0008006" key="3">
    <source>
        <dbReference type="Google" id="ProtNLM"/>
    </source>
</evidence>
<dbReference type="InterPro" id="IPR010982">
    <property type="entry name" value="Lambda_DNA-bd_dom_sf"/>
</dbReference>
<dbReference type="SUPFAM" id="SSF47413">
    <property type="entry name" value="lambda repressor-like DNA-binding domains"/>
    <property type="match status" value="1"/>
</dbReference>
<dbReference type="GO" id="GO:0003677">
    <property type="term" value="F:DNA binding"/>
    <property type="evidence" value="ECO:0007669"/>
    <property type="project" value="InterPro"/>
</dbReference>
<evidence type="ECO:0000313" key="2">
    <source>
        <dbReference type="Proteomes" id="UP000050969"/>
    </source>
</evidence>
<reference evidence="1 2" key="1">
    <citation type="journal article" date="2015" name="Genome Announc.">
        <title>Expanding the biotechnology potential of lactobacilli through comparative genomics of 213 strains and associated genera.</title>
        <authorList>
            <person name="Sun Z."/>
            <person name="Harris H.M."/>
            <person name="McCann A."/>
            <person name="Guo C."/>
            <person name="Argimon S."/>
            <person name="Zhang W."/>
            <person name="Yang X."/>
            <person name="Jeffery I.B."/>
            <person name="Cooney J.C."/>
            <person name="Kagawa T.F."/>
            <person name="Liu W."/>
            <person name="Song Y."/>
            <person name="Salvetti E."/>
            <person name="Wrobel A."/>
            <person name="Rasinkangas P."/>
            <person name="Parkhill J."/>
            <person name="Rea M.C."/>
            <person name="O'Sullivan O."/>
            <person name="Ritari J."/>
            <person name="Douillard F.P."/>
            <person name="Paul Ross R."/>
            <person name="Yang R."/>
            <person name="Briner A.E."/>
            <person name="Felis G.E."/>
            <person name="de Vos W.M."/>
            <person name="Barrangou R."/>
            <person name="Klaenhammer T.R."/>
            <person name="Caufield P.W."/>
            <person name="Cui Y."/>
            <person name="Zhang H."/>
            <person name="O'Toole P.W."/>
        </authorList>
    </citation>
    <scope>NUCLEOTIDE SEQUENCE [LARGE SCALE GENOMIC DNA]</scope>
    <source>
        <strain evidence="1 2">DSM 24301</strain>
    </source>
</reference>
<name>A0A0R2MYR5_9LACO</name>
<sequence length="70" mass="7718">MNQMDAATAKEIRIKLAQNSMSMTDLASGLGISLAYLSDIMHDRRNGPKAQLITQEAFFLLDVMAKETSN</sequence>
<proteinExistence type="predicted"/>
<protein>
    <recommendedName>
        <fullName evidence="3">HTH cro/C1-type domain-containing protein</fullName>
    </recommendedName>
</protein>
<keyword evidence="2" id="KW-1185">Reference proteome</keyword>
<organism evidence="1 2">
    <name type="scientific">Lacticaseibacillus saniviri JCM 17471 = DSM 24301</name>
    <dbReference type="NCBI Taxonomy" id="1293598"/>
    <lineage>
        <taxon>Bacteria</taxon>
        <taxon>Bacillati</taxon>
        <taxon>Bacillota</taxon>
        <taxon>Bacilli</taxon>
        <taxon>Lactobacillales</taxon>
        <taxon>Lactobacillaceae</taxon>
        <taxon>Lacticaseibacillus</taxon>
    </lineage>
</organism>
<accession>A0A0R2MYR5</accession>
<comment type="caution">
    <text evidence="1">The sequence shown here is derived from an EMBL/GenBank/DDBJ whole genome shotgun (WGS) entry which is preliminary data.</text>
</comment>
<dbReference type="EMBL" id="JQCE01000002">
    <property type="protein sequence ID" value="KRO18782.1"/>
    <property type="molecule type" value="Genomic_DNA"/>
</dbReference>
<evidence type="ECO:0000313" key="1">
    <source>
        <dbReference type="EMBL" id="KRO18782.1"/>
    </source>
</evidence>